<dbReference type="AlphaFoldDB" id="A0A9N9DGQ3"/>
<organism evidence="1 2">
    <name type="scientific">Funneliformis caledonium</name>
    <dbReference type="NCBI Taxonomy" id="1117310"/>
    <lineage>
        <taxon>Eukaryota</taxon>
        <taxon>Fungi</taxon>
        <taxon>Fungi incertae sedis</taxon>
        <taxon>Mucoromycota</taxon>
        <taxon>Glomeromycotina</taxon>
        <taxon>Glomeromycetes</taxon>
        <taxon>Glomerales</taxon>
        <taxon>Glomeraceae</taxon>
        <taxon>Funneliformis</taxon>
    </lineage>
</organism>
<accession>A0A9N9DGQ3</accession>
<dbReference type="OrthoDB" id="2310789at2759"/>
<gene>
    <name evidence="1" type="ORF">FCALED_LOCUS10257</name>
</gene>
<proteinExistence type="predicted"/>
<name>A0A9N9DGQ3_9GLOM</name>
<dbReference type="Proteomes" id="UP000789570">
    <property type="component" value="Unassembled WGS sequence"/>
</dbReference>
<sequence>MNNNPSQNNNDNGYLYTFNDNQAYPSNINHNSQLMMNYTHQQTVASSNASAQVYPPLHGPLTGQANADPPLSANNIPFLNTTVDPPLSVNNIPFLNSNPLQPNHNIFSFNIPGFKIIIIPVDSNIITNNPQTQFQQSFNNYNSFSG</sequence>
<evidence type="ECO:0000313" key="2">
    <source>
        <dbReference type="Proteomes" id="UP000789570"/>
    </source>
</evidence>
<evidence type="ECO:0000313" key="1">
    <source>
        <dbReference type="EMBL" id="CAG8634798.1"/>
    </source>
</evidence>
<reference evidence="1" key="1">
    <citation type="submission" date="2021-06" db="EMBL/GenBank/DDBJ databases">
        <authorList>
            <person name="Kallberg Y."/>
            <person name="Tangrot J."/>
            <person name="Rosling A."/>
        </authorList>
    </citation>
    <scope>NUCLEOTIDE SEQUENCE</scope>
    <source>
        <strain evidence="1">UK204</strain>
    </source>
</reference>
<comment type="caution">
    <text evidence="1">The sequence shown here is derived from an EMBL/GenBank/DDBJ whole genome shotgun (WGS) entry which is preliminary data.</text>
</comment>
<keyword evidence="2" id="KW-1185">Reference proteome</keyword>
<protein>
    <submittedName>
        <fullName evidence="1">15357_t:CDS:1</fullName>
    </submittedName>
</protein>
<dbReference type="EMBL" id="CAJVPQ010003686">
    <property type="protein sequence ID" value="CAG8634798.1"/>
    <property type="molecule type" value="Genomic_DNA"/>
</dbReference>